<evidence type="ECO:0000313" key="1">
    <source>
        <dbReference type="EMBL" id="GGH77253.1"/>
    </source>
</evidence>
<dbReference type="AlphaFoldDB" id="A0A8J3EL19"/>
<dbReference type="RefSeq" id="WP_188496184.1">
    <property type="nucleotide sequence ID" value="NZ_BMFV01000004.1"/>
</dbReference>
<proteinExistence type="predicted"/>
<accession>A0A8J3EL19</accession>
<evidence type="ECO:0000313" key="2">
    <source>
        <dbReference type="Proteomes" id="UP000656813"/>
    </source>
</evidence>
<name>A0A8J3EL19_9BACL</name>
<gene>
    <name evidence="1" type="ORF">GCM10007096_08880</name>
</gene>
<sequence>MEEKRVKGRMYIVIETGERLNVLMEVNQSLEELVSKPEKYYVNCSVIKSQ</sequence>
<keyword evidence="2" id="KW-1185">Reference proteome</keyword>
<dbReference type="Proteomes" id="UP000656813">
    <property type="component" value="Unassembled WGS sequence"/>
</dbReference>
<dbReference type="EMBL" id="BMFV01000004">
    <property type="protein sequence ID" value="GGH77253.1"/>
    <property type="molecule type" value="Genomic_DNA"/>
</dbReference>
<reference evidence="1" key="1">
    <citation type="journal article" date="2014" name="Int. J. Syst. Evol. Microbiol.">
        <title>Complete genome sequence of Corynebacterium casei LMG S-19264T (=DSM 44701T), isolated from a smear-ripened cheese.</title>
        <authorList>
            <consortium name="US DOE Joint Genome Institute (JGI-PGF)"/>
            <person name="Walter F."/>
            <person name="Albersmeier A."/>
            <person name="Kalinowski J."/>
            <person name="Ruckert C."/>
        </authorList>
    </citation>
    <scope>NUCLEOTIDE SEQUENCE</scope>
    <source>
        <strain evidence="1">CGMCC 1.12777</strain>
    </source>
</reference>
<comment type="caution">
    <text evidence="1">The sequence shown here is derived from an EMBL/GenBank/DDBJ whole genome shotgun (WGS) entry which is preliminary data.</text>
</comment>
<organism evidence="1 2">
    <name type="scientific">Pullulanibacillus pueri</name>
    <dbReference type="NCBI Taxonomy" id="1437324"/>
    <lineage>
        <taxon>Bacteria</taxon>
        <taxon>Bacillati</taxon>
        <taxon>Bacillota</taxon>
        <taxon>Bacilli</taxon>
        <taxon>Bacillales</taxon>
        <taxon>Sporolactobacillaceae</taxon>
        <taxon>Pullulanibacillus</taxon>
    </lineage>
</organism>
<reference evidence="1" key="2">
    <citation type="submission" date="2020-09" db="EMBL/GenBank/DDBJ databases">
        <authorList>
            <person name="Sun Q."/>
            <person name="Zhou Y."/>
        </authorList>
    </citation>
    <scope>NUCLEOTIDE SEQUENCE</scope>
    <source>
        <strain evidence="1">CGMCC 1.12777</strain>
    </source>
</reference>
<protein>
    <submittedName>
        <fullName evidence="1">Uncharacterized protein</fullName>
    </submittedName>
</protein>